<feature type="compositionally biased region" description="Basic and acidic residues" evidence="1">
    <location>
        <begin position="1"/>
        <end position="17"/>
    </location>
</feature>
<dbReference type="KEGG" id="ovi:T265_06146"/>
<reference evidence="2 3" key="1">
    <citation type="submission" date="2013-11" db="EMBL/GenBank/DDBJ databases">
        <title>Opisthorchis viverrini - life in the bile duct.</title>
        <authorList>
            <person name="Young N.D."/>
            <person name="Nagarajan N."/>
            <person name="Lin S.J."/>
            <person name="Korhonen P.K."/>
            <person name="Jex A.R."/>
            <person name="Hall R.S."/>
            <person name="Safavi-Hemami H."/>
            <person name="Kaewkong W."/>
            <person name="Bertrand D."/>
            <person name="Gao S."/>
            <person name="Seet Q."/>
            <person name="Wongkham S."/>
            <person name="Teh B.T."/>
            <person name="Wongkham C."/>
            <person name="Intapan P.M."/>
            <person name="Maleewong W."/>
            <person name="Yang X."/>
            <person name="Hu M."/>
            <person name="Wang Z."/>
            <person name="Hofmann A."/>
            <person name="Sternberg P.W."/>
            <person name="Tan P."/>
            <person name="Wang J."/>
            <person name="Gasser R.B."/>
        </authorList>
    </citation>
    <scope>NUCLEOTIDE SEQUENCE [LARGE SCALE GENOMIC DNA]</scope>
</reference>
<organism evidence="2 3">
    <name type="scientific">Opisthorchis viverrini</name>
    <name type="common">Southeast Asian liver fluke</name>
    <dbReference type="NCBI Taxonomy" id="6198"/>
    <lineage>
        <taxon>Eukaryota</taxon>
        <taxon>Metazoa</taxon>
        <taxon>Spiralia</taxon>
        <taxon>Lophotrochozoa</taxon>
        <taxon>Platyhelminthes</taxon>
        <taxon>Trematoda</taxon>
        <taxon>Digenea</taxon>
        <taxon>Opisthorchiida</taxon>
        <taxon>Opisthorchiata</taxon>
        <taxon>Opisthorchiidae</taxon>
        <taxon>Opisthorchis</taxon>
    </lineage>
</organism>
<sequence length="354" mass="39494">MRPKRNDAAIDNAHNEEAPAGEDEPLNVLQSDGVETEDTDEEDNEEERFRTLSSEDDDEPESCRTCLWERERDSGVERIIEPGDPEILSEKIDGQKVRAEEDDEVEPRDDVLGDRALRFFAAFGLEDDDQPWWAFAPLACSAERTLEGEDGCFARISCGTAPSGCSTGGTVEETSAEDDAVKRTHRNGVHLDLLKTWWHNRNSKKTSGWKYSIHLNKGDSRAASTTIFSCSGCTPSTAHSYRPQEAESTRLLKCISTPEPPADEQMLQQRTDDNSTHRRRINDLPSGCVHNAMFLGRDRLFLSRGDSGTQSSVPTTVIPRNGRDVCTIQFLGLPTFKSKQLIAEPYEVGQNKCV</sequence>
<protein>
    <submittedName>
        <fullName evidence="2">Uncharacterized protein</fullName>
    </submittedName>
</protein>
<dbReference type="GeneID" id="20320328"/>
<evidence type="ECO:0000256" key="1">
    <source>
        <dbReference type="SAM" id="MobiDB-lite"/>
    </source>
</evidence>
<feature type="region of interest" description="Disordered" evidence="1">
    <location>
        <begin position="1"/>
        <end position="68"/>
    </location>
</feature>
<evidence type="ECO:0000313" key="3">
    <source>
        <dbReference type="Proteomes" id="UP000054324"/>
    </source>
</evidence>
<dbReference type="CTD" id="20320328"/>
<feature type="compositionally biased region" description="Acidic residues" evidence="1">
    <location>
        <begin position="34"/>
        <end position="46"/>
    </location>
</feature>
<proteinExistence type="predicted"/>
<accession>A0A074ZHE4</accession>
<dbReference type="EMBL" id="KL596742">
    <property type="protein sequence ID" value="KER26643.1"/>
    <property type="molecule type" value="Genomic_DNA"/>
</dbReference>
<evidence type="ECO:0000313" key="2">
    <source>
        <dbReference type="EMBL" id="KER26643.1"/>
    </source>
</evidence>
<gene>
    <name evidence="2" type="ORF">T265_06146</name>
</gene>
<dbReference type="RefSeq" id="XP_009169603.1">
    <property type="nucleotide sequence ID" value="XM_009171339.1"/>
</dbReference>
<dbReference type="OrthoDB" id="418242at2759"/>
<keyword evidence="3" id="KW-1185">Reference proteome</keyword>
<dbReference type="AlphaFoldDB" id="A0A074ZHE4"/>
<name>A0A074ZHE4_OPIVI</name>
<feature type="region of interest" description="Disordered" evidence="1">
    <location>
        <begin position="258"/>
        <end position="282"/>
    </location>
</feature>
<dbReference type="Proteomes" id="UP000054324">
    <property type="component" value="Unassembled WGS sequence"/>
</dbReference>